<dbReference type="EMBL" id="CP007139">
    <property type="protein sequence ID" value="AIE84639.1"/>
    <property type="molecule type" value="Genomic_DNA"/>
</dbReference>
<gene>
    <name evidence="1" type="ORF">OP10G_1271</name>
</gene>
<dbReference type="Proteomes" id="UP000027982">
    <property type="component" value="Chromosome"/>
</dbReference>
<evidence type="ECO:0000313" key="1">
    <source>
        <dbReference type="EMBL" id="AIE84639.1"/>
    </source>
</evidence>
<dbReference type="AlphaFoldDB" id="A0A068NSQ4"/>
<reference evidence="1 2" key="1">
    <citation type="journal article" date="2014" name="PLoS ONE">
        <title>The first complete genome sequence of the class fimbriimonadia in the phylum armatimonadetes.</title>
        <authorList>
            <person name="Hu Z.Y."/>
            <person name="Wang Y.Z."/>
            <person name="Im W.T."/>
            <person name="Wang S.Y."/>
            <person name="Zhao G.P."/>
            <person name="Zheng H.J."/>
            <person name="Quan Z.X."/>
        </authorList>
    </citation>
    <scope>NUCLEOTIDE SEQUENCE [LARGE SCALE GENOMIC DNA]</scope>
    <source>
        <strain evidence="1">Gsoil 348</strain>
    </source>
</reference>
<proteinExistence type="predicted"/>
<dbReference type="KEGG" id="fgi:OP10G_1271"/>
<organism evidence="1 2">
    <name type="scientific">Fimbriimonas ginsengisoli Gsoil 348</name>
    <dbReference type="NCBI Taxonomy" id="661478"/>
    <lineage>
        <taxon>Bacteria</taxon>
        <taxon>Bacillati</taxon>
        <taxon>Armatimonadota</taxon>
        <taxon>Fimbriimonadia</taxon>
        <taxon>Fimbriimonadales</taxon>
        <taxon>Fimbriimonadaceae</taxon>
        <taxon>Fimbriimonas</taxon>
    </lineage>
</organism>
<name>A0A068NSQ4_FIMGI</name>
<accession>A0A068NSQ4</accession>
<keyword evidence="2" id="KW-1185">Reference proteome</keyword>
<dbReference type="HOGENOM" id="CLU_3025605_0_0_0"/>
<evidence type="ECO:0000313" key="2">
    <source>
        <dbReference type="Proteomes" id="UP000027982"/>
    </source>
</evidence>
<sequence length="55" mass="6333">MVPVPDRQFNQPDSIQFVDGRGNKTQMHINFFNGRHDLGPRMEACFNGLARFPVE</sequence>
<protein>
    <submittedName>
        <fullName evidence="1">Uncharacterized protein</fullName>
    </submittedName>
</protein>